<protein>
    <submittedName>
        <fullName evidence="1">Uncharacterized protein</fullName>
    </submittedName>
</protein>
<evidence type="ECO:0000313" key="1">
    <source>
        <dbReference type="EMBL" id="KOP60828.1"/>
    </source>
</evidence>
<evidence type="ECO:0000313" key="2">
    <source>
        <dbReference type="Proteomes" id="UP000037201"/>
    </source>
</evidence>
<dbReference type="Proteomes" id="UP000037201">
    <property type="component" value="Unassembled WGS sequence"/>
</dbReference>
<gene>
    <name evidence="1" type="ORF">OX90_03915</name>
</gene>
<dbReference type="EMBL" id="JUEU01000033">
    <property type="protein sequence ID" value="KOP60828.1"/>
    <property type="molecule type" value="Genomic_DNA"/>
</dbReference>
<accession>A0ABR5JTJ3</accession>
<organism evidence="1 2">
    <name type="scientific">Pseudomonas coronafaciens pv. porri</name>
    <dbReference type="NCBI Taxonomy" id="83964"/>
    <lineage>
        <taxon>Bacteria</taxon>
        <taxon>Pseudomonadati</taxon>
        <taxon>Pseudomonadota</taxon>
        <taxon>Gammaproteobacteria</taxon>
        <taxon>Pseudomonadales</taxon>
        <taxon>Pseudomonadaceae</taxon>
        <taxon>Pseudomonas</taxon>
        <taxon>Pseudomonas coronafaciens</taxon>
    </lineage>
</organism>
<sequence length="77" mass="8496">MLNPTHALAWPMTVGFWPDLPGIAFSWSVTKRPTRKRSTPAATIFQNLNGGIVLKTSSATIEDALNFFACAVEQFQK</sequence>
<reference evidence="1 2" key="1">
    <citation type="submission" date="2015-09" db="EMBL/GenBank/DDBJ databases">
        <title>Genome analysis of Pseudomonas syringae pv. porri LMG.</title>
        <authorList>
            <person name="Rombouts S."/>
        </authorList>
    </citation>
    <scope>NUCLEOTIDE SEQUENCE [LARGE SCALE GENOMIC DNA]</scope>
    <source>
        <strain evidence="1 2">LMG 28496</strain>
    </source>
</reference>
<name>A0ABR5JTJ3_9PSED</name>
<keyword evidence="2" id="KW-1185">Reference proteome</keyword>
<proteinExistence type="predicted"/>
<comment type="caution">
    <text evidence="1">The sequence shown here is derived from an EMBL/GenBank/DDBJ whole genome shotgun (WGS) entry which is preliminary data.</text>
</comment>